<keyword evidence="6 8" id="KW-1133">Transmembrane helix</keyword>
<dbReference type="InterPro" id="IPR024529">
    <property type="entry name" value="ECF_trnsprt_substrate-spec"/>
</dbReference>
<feature type="transmembrane region" description="Helical" evidence="8">
    <location>
        <begin position="6"/>
        <end position="29"/>
    </location>
</feature>
<evidence type="ECO:0008006" key="11">
    <source>
        <dbReference type="Google" id="ProtNLM"/>
    </source>
</evidence>
<proteinExistence type="inferred from homology"/>
<feature type="transmembrane region" description="Helical" evidence="8">
    <location>
        <begin position="203"/>
        <end position="227"/>
    </location>
</feature>
<keyword evidence="7 8" id="KW-0472">Membrane</keyword>
<keyword evidence="5 8" id="KW-0812">Transmembrane</keyword>
<keyword evidence="3" id="KW-0813">Transport</keyword>
<dbReference type="EMBL" id="LSDA01000099">
    <property type="protein sequence ID" value="KXB56782.1"/>
    <property type="molecule type" value="Genomic_DNA"/>
</dbReference>
<dbReference type="PANTHER" id="PTHR38438">
    <property type="entry name" value="RIBOFLAVIN TRANSPORTER RIBU"/>
    <property type="match status" value="1"/>
</dbReference>
<feature type="transmembrane region" description="Helical" evidence="8">
    <location>
        <begin position="49"/>
        <end position="71"/>
    </location>
</feature>
<dbReference type="RefSeq" id="WP_060931407.1">
    <property type="nucleotide sequence ID" value="NZ_KQ959833.1"/>
</dbReference>
<dbReference type="Gene3D" id="1.10.1760.20">
    <property type="match status" value="1"/>
</dbReference>
<accession>A0A133ZMZ5</accession>
<keyword evidence="10" id="KW-1185">Reference proteome</keyword>
<feature type="transmembrane region" description="Helical" evidence="8">
    <location>
        <begin position="83"/>
        <end position="107"/>
    </location>
</feature>
<dbReference type="Proteomes" id="UP000070394">
    <property type="component" value="Unassembled WGS sequence"/>
</dbReference>
<reference evidence="10" key="1">
    <citation type="submission" date="2016-01" db="EMBL/GenBank/DDBJ databases">
        <authorList>
            <person name="Mitreva M."/>
            <person name="Pepin K.H."/>
            <person name="Mihindukulasuriya K.A."/>
            <person name="Fulton R."/>
            <person name="Fronick C."/>
            <person name="O'Laughlin M."/>
            <person name="Miner T."/>
            <person name="Herter B."/>
            <person name="Rosa B.A."/>
            <person name="Cordes M."/>
            <person name="Tomlinson C."/>
            <person name="Wollam A."/>
            <person name="Palsikar V.B."/>
            <person name="Mardis E.R."/>
            <person name="Wilson R.K."/>
        </authorList>
    </citation>
    <scope>NUCLEOTIDE SEQUENCE [LARGE SCALE GENOMIC DNA]</scope>
    <source>
        <strain evidence="10">DNF00896</strain>
    </source>
</reference>
<dbReference type="PATRIC" id="fig|467210.3.peg.1678"/>
<keyword evidence="4" id="KW-1003">Cell membrane</keyword>
<evidence type="ECO:0000313" key="10">
    <source>
        <dbReference type="Proteomes" id="UP000070394"/>
    </source>
</evidence>
<evidence type="ECO:0000256" key="2">
    <source>
        <dbReference type="ARBA" id="ARBA00005540"/>
    </source>
</evidence>
<dbReference type="PANTHER" id="PTHR38438:SF1">
    <property type="entry name" value="RIBOFLAVIN TRANSPORTER RIBU"/>
    <property type="match status" value="1"/>
</dbReference>
<evidence type="ECO:0000256" key="7">
    <source>
        <dbReference type="ARBA" id="ARBA00023136"/>
    </source>
</evidence>
<evidence type="ECO:0000313" key="9">
    <source>
        <dbReference type="EMBL" id="KXB56782.1"/>
    </source>
</evidence>
<gene>
    <name evidence="9" type="ORF">HMPREF1866_01692</name>
</gene>
<dbReference type="STRING" id="467210.HMPREF1866_01692"/>
<organism evidence="9 10">
    <name type="scientific">Lachnoanaerobaculum saburreum</name>
    <dbReference type="NCBI Taxonomy" id="467210"/>
    <lineage>
        <taxon>Bacteria</taxon>
        <taxon>Bacillati</taxon>
        <taxon>Bacillota</taxon>
        <taxon>Clostridia</taxon>
        <taxon>Lachnospirales</taxon>
        <taxon>Lachnospiraceae</taxon>
        <taxon>Lachnoanaerobaculum</taxon>
    </lineage>
</organism>
<dbReference type="GO" id="GO:0005886">
    <property type="term" value="C:plasma membrane"/>
    <property type="evidence" value="ECO:0007669"/>
    <property type="project" value="UniProtKB-SubCell"/>
</dbReference>
<dbReference type="AlphaFoldDB" id="A0A133ZMZ5"/>
<sequence>MLTAVVDNLFFVAEFLGIVFATFVVAFVFEKIANKRSGYDGPVITTQKIAMIGLFGAISTILMMFEVPLPFAPAFYKLDFSELPIMIVTFAFGPVAGVLTEFIKILLKVMFKSTSTAFVGELANFCVGASLILPASIIYIFNKTRNGALVGSITGTIIMTVFGSVFNAVYLLPKFAQLFGMDLNAIIGMGSAINPSVSNIQTFALMIVAPVNLLKGTLISTLTIVLYKKFSPVLKQGKAFREVNMAK</sequence>
<protein>
    <recommendedName>
        <fullName evidence="11">Riboflavin transporter</fullName>
    </recommendedName>
</protein>
<dbReference type="GO" id="GO:0032217">
    <property type="term" value="F:riboflavin transmembrane transporter activity"/>
    <property type="evidence" value="ECO:0007669"/>
    <property type="project" value="InterPro"/>
</dbReference>
<evidence type="ECO:0000256" key="1">
    <source>
        <dbReference type="ARBA" id="ARBA00004651"/>
    </source>
</evidence>
<evidence type="ECO:0000256" key="4">
    <source>
        <dbReference type="ARBA" id="ARBA00022475"/>
    </source>
</evidence>
<evidence type="ECO:0000256" key="3">
    <source>
        <dbReference type="ARBA" id="ARBA00022448"/>
    </source>
</evidence>
<evidence type="ECO:0000256" key="8">
    <source>
        <dbReference type="SAM" id="Phobius"/>
    </source>
</evidence>
<dbReference type="OrthoDB" id="9809216at2"/>
<comment type="subcellular location">
    <subcellularLocation>
        <location evidence="1">Cell membrane</location>
        <topology evidence="1">Multi-pass membrane protein</topology>
    </subcellularLocation>
</comment>
<comment type="caution">
    <text evidence="9">The sequence shown here is derived from an EMBL/GenBank/DDBJ whole genome shotgun (WGS) entry which is preliminary data.</text>
</comment>
<feature type="transmembrane region" description="Helical" evidence="8">
    <location>
        <begin position="119"/>
        <end position="141"/>
    </location>
</feature>
<name>A0A133ZMZ5_9FIRM</name>
<dbReference type="Pfam" id="PF12822">
    <property type="entry name" value="ECF_trnsprt"/>
    <property type="match status" value="1"/>
</dbReference>
<evidence type="ECO:0000256" key="6">
    <source>
        <dbReference type="ARBA" id="ARBA00022989"/>
    </source>
</evidence>
<dbReference type="InterPro" id="IPR025720">
    <property type="entry name" value="RibU"/>
</dbReference>
<evidence type="ECO:0000256" key="5">
    <source>
        <dbReference type="ARBA" id="ARBA00022692"/>
    </source>
</evidence>
<feature type="transmembrane region" description="Helical" evidence="8">
    <location>
        <begin position="147"/>
        <end position="172"/>
    </location>
</feature>
<comment type="similarity">
    <text evidence="2">Belongs to the prokaryotic riboflavin transporter (P-RFT) (TC 2.A.87) family.</text>
</comment>